<organism evidence="3 4">
    <name type="scientific">Phascolomyces articulosus</name>
    <dbReference type="NCBI Taxonomy" id="60185"/>
    <lineage>
        <taxon>Eukaryota</taxon>
        <taxon>Fungi</taxon>
        <taxon>Fungi incertae sedis</taxon>
        <taxon>Mucoromycota</taxon>
        <taxon>Mucoromycotina</taxon>
        <taxon>Mucoromycetes</taxon>
        <taxon>Mucorales</taxon>
        <taxon>Lichtheimiaceae</taxon>
        <taxon>Phascolomyces</taxon>
    </lineage>
</organism>
<reference evidence="3" key="1">
    <citation type="journal article" date="2022" name="IScience">
        <title>Evolution of zygomycete secretomes and the origins of terrestrial fungal ecologies.</title>
        <authorList>
            <person name="Chang Y."/>
            <person name="Wang Y."/>
            <person name="Mondo S."/>
            <person name="Ahrendt S."/>
            <person name="Andreopoulos W."/>
            <person name="Barry K."/>
            <person name="Beard J."/>
            <person name="Benny G.L."/>
            <person name="Blankenship S."/>
            <person name="Bonito G."/>
            <person name="Cuomo C."/>
            <person name="Desiro A."/>
            <person name="Gervers K.A."/>
            <person name="Hundley H."/>
            <person name="Kuo A."/>
            <person name="LaButti K."/>
            <person name="Lang B.F."/>
            <person name="Lipzen A."/>
            <person name="O'Donnell K."/>
            <person name="Pangilinan J."/>
            <person name="Reynolds N."/>
            <person name="Sandor L."/>
            <person name="Smith M.E."/>
            <person name="Tsang A."/>
            <person name="Grigoriev I.V."/>
            <person name="Stajich J.E."/>
            <person name="Spatafora J.W."/>
        </authorList>
    </citation>
    <scope>NUCLEOTIDE SEQUENCE</scope>
    <source>
        <strain evidence="3">RSA 2281</strain>
    </source>
</reference>
<feature type="transmembrane region" description="Helical" evidence="2">
    <location>
        <begin position="373"/>
        <end position="396"/>
    </location>
</feature>
<dbReference type="Pfam" id="PF01554">
    <property type="entry name" value="MatE"/>
    <property type="match status" value="2"/>
</dbReference>
<comment type="caution">
    <text evidence="3">The sequence shown here is derived from an EMBL/GenBank/DDBJ whole genome shotgun (WGS) entry which is preliminary data.</text>
</comment>
<proteinExistence type="inferred from homology"/>
<feature type="transmembrane region" description="Helical" evidence="2">
    <location>
        <begin position="189"/>
        <end position="209"/>
    </location>
</feature>
<accession>A0AAD5JNA0</accession>
<keyword evidence="2" id="KW-0812">Transmembrane</keyword>
<keyword evidence="4" id="KW-1185">Reference proteome</keyword>
<dbReference type="AlphaFoldDB" id="A0AAD5JNA0"/>
<feature type="transmembrane region" description="Helical" evidence="2">
    <location>
        <begin position="154"/>
        <end position="177"/>
    </location>
</feature>
<name>A0AAD5JNA0_9FUNG</name>
<comment type="similarity">
    <text evidence="1">Belongs to the multi antimicrobial extrusion (MATE) (TC 2.A.66.1) family.</text>
</comment>
<feature type="transmembrane region" description="Helical" evidence="2">
    <location>
        <begin position="221"/>
        <end position="241"/>
    </location>
</feature>
<dbReference type="PANTHER" id="PTHR11206">
    <property type="entry name" value="MULTIDRUG RESISTANCE PROTEIN"/>
    <property type="match status" value="1"/>
</dbReference>
<feature type="transmembrane region" description="Helical" evidence="2">
    <location>
        <begin position="472"/>
        <end position="498"/>
    </location>
</feature>
<reference evidence="3" key="2">
    <citation type="submission" date="2023-02" db="EMBL/GenBank/DDBJ databases">
        <authorList>
            <consortium name="DOE Joint Genome Institute"/>
            <person name="Mondo S.J."/>
            <person name="Chang Y."/>
            <person name="Wang Y."/>
            <person name="Ahrendt S."/>
            <person name="Andreopoulos W."/>
            <person name="Barry K."/>
            <person name="Beard J."/>
            <person name="Benny G.L."/>
            <person name="Blankenship S."/>
            <person name="Bonito G."/>
            <person name="Cuomo C."/>
            <person name="Desiro A."/>
            <person name="Gervers K.A."/>
            <person name="Hundley H."/>
            <person name="Kuo A."/>
            <person name="LaButti K."/>
            <person name="Lang B.F."/>
            <person name="Lipzen A."/>
            <person name="O'Donnell K."/>
            <person name="Pangilinan J."/>
            <person name="Reynolds N."/>
            <person name="Sandor L."/>
            <person name="Smith M.W."/>
            <person name="Tsang A."/>
            <person name="Grigoriev I.V."/>
            <person name="Stajich J.E."/>
            <person name="Spatafora J.W."/>
        </authorList>
    </citation>
    <scope>NUCLEOTIDE SEQUENCE</scope>
    <source>
        <strain evidence="3">RSA 2281</strain>
    </source>
</reference>
<feature type="transmembrane region" description="Helical" evidence="2">
    <location>
        <begin position="261"/>
        <end position="281"/>
    </location>
</feature>
<evidence type="ECO:0000313" key="4">
    <source>
        <dbReference type="Proteomes" id="UP001209540"/>
    </source>
</evidence>
<dbReference type="EMBL" id="JAIXMP010000047">
    <property type="protein sequence ID" value="KAI9246240.1"/>
    <property type="molecule type" value="Genomic_DNA"/>
</dbReference>
<dbReference type="Proteomes" id="UP001209540">
    <property type="component" value="Unassembled WGS sequence"/>
</dbReference>
<dbReference type="GO" id="GO:0042910">
    <property type="term" value="F:xenobiotic transmembrane transporter activity"/>
    <property type="evidence" value="ECO:0007669"/>
    <property type="project" value="InterPro"/>
</dbReference>
<evidence type="ECO:0000256" key="1">
    <source>
        <dbReference type="ARBA" id="ARBA00010199"/>
    </source>
</evidence>
<dbReference type="InterPro" id="IPR002528">
    <property type="entry name" value="MATE_fam"/>
</dbReference>
<dbReference type="GO" id="GO:0015297">
    <property type="term" value="F:antiporter activity"/>
    <property type="evidence" value="ECO:0007669"/>
    <property type="project" value="InterPro"/>
</dbReference>
<keyword evidence="2" id="KW-1133">Transmembrane helix</keyword>
<sequence length="523" mass="57804">MTQSKHDIPDKGITNIYSTFLNYTVKDNRKNDNSYIYHREDDDETTGLLNEDFCTKRKQNPESYWSHFQWLFSSIVALVSCKFIGQLARLVTVSAVGHLGSQELAGMSLAQMFESCTTLSLVLGLISALDTLCGQSWTGAKDKTIVGLYLQRSIMVYTAITIPIVICWGICLKLLQYDGNTNEDVIRYAGIYLLFFLPGAIAYAVFHMAASYLQAQGIMRIGAYGALLSLPVTVAANYILVAGKPFELGAAGAALADGASYITTMLIIIGYIVFVTGYQGWSGWDFRNAIRGWGPIIRLMLPSICLHLLHSGIPQLCTFATSRFGASYYLSAHFILLRSSLAFQAFGHGVKHATATRIGNLMGQGSLGDARRAILIGALIAFAIGTASATVLMIYRWDYPYLYTNDDEVARVVSEVIPMVALQLFVLPTSNLGLGICDGLGQQRLSLIMTFVAYFIVGVPACYFFAFTMKWAVFGLWTGLVVAEFSFPIALFLGLWMLDWSKEVRGIKQRIEKEQQIDTMVNH</sequence>
<keyword evidence="2" id="KW-0472">Membrane</keyword>
<protein>
    <submittedName>
        <fullName evidence="3">Mate-domain-containing protein</fullName>
    </submittedName>
</protein>
<feature type="transmembrane region" description="Helical" evidence="2">
    <location>
        <begin position="446"/>
        <end position="466"/>
    </location>
</feature>
<gene>
    <name evidence="3" type="ORF">BDA99DRAFT_527192</name>
</gene>
<evidence type="ECO:0000256" key="2">
    <source>
        <dbReference type="SAM" id="Phobius"/>
    </source>
</evidence>
<dbReference type="GO" id="GO:0016020">
    <property type="term" value="C:membrane"/>
    <property type="evidence" value="ECO:0007669"/>
    <property type="project" value="InterPro"/>
</dbReference>
<evidence type="ECO:0000313" key="3">
    <source>
        <dbReference type="EMBL" id="KAI9246240.1"/>
    </source>
</evidence>
<dbReference type="NCBIfam" id="TIGR00797">
    <property type="entry name" value="matE"/>
    <property type="match status" value="1"/>
</dbReference>